<sequence length="200" mass="21125">TASTGLVQSDEYHYIDMGRNGLDRMSFYNYGAVFNFIDSQNGNVVARITSNGIDCNSATANKLKTARNIALSGAVSGNIDFDGSGNITIHTQLKENTAVARAYVNFSVSGGIVTINKSMNIASVVRNASGVFTLTFVNALNDAEYVWAGSAYHNSNTKIPIVVNGSSDLVKSTTQLQVLTTYAASSTGTIDAGQVSVVVF</sequence>
<protein>
    <submittedName>
        <fullName evidence="1">Uncharacterized protein</fullName>
    </submittedName>
</protein>
<comment type="caution">
    <text evidence="1">The sequence shown here is derived from an EMBL/GenBank/DDBJ whole genome shotgun (WGS) entry which is preliminary data.</text>
</comment>
<dbReference type="EMBL" id="JAOCDR010000073">
    <property type="protein sequence ID" value="MDH0657625.1"/>
    <property type="molecule type" value="Genomic_DNA"/>
</dbReference>
<evidence type="ECO:0000313" key="2">
    <source>
        <dbReference type="Proteomes" id="UP001161099"/>
    </source>
</evidence>
<dbReference type="AlphaFoldDB" id="A0AA42LJG6"/>
<proteinExistence type="predicted"/>
<accession>A0AA42LJG6</accession>
<evidence type="ECO:0000313" key="1">
    <source>
        <dbReference type="EMBL" id="MDH0657625.1"/>
    </source>
</evidence>
<gene>
    <name evidence="1" type="ORF">N5D11_16190</name>
</gene>
<feature type="non-terminal residue" evidence="1">
    <location>
        <position position="1"/>
    </location>
</feature>
<dbReference type="Proteomes" id="UP001161099">
    <property type="component" value="Unassembled WGS sequence"/>
</dbReference>
<name>A0AA42LJG6_ACIJO</name>
<dbReference type="RefSeq" id="WP_279698983.1">
    <property type="nucleotide sequence ID" value="NZ_JAOCDR010000073.1"/>
</dbReference>
<reference evidence="1" key="1">
    <citation type="submission" date="2022-09" db="EMBL/GenBank/DDBJ databases">
        <title>Intensive care unit water sources are persistently colonized with multi-drug resistant bacteria and are the site of extensive horizontal gene transfer of antibiotic resistance genes.</title>
        <authorList>
            <person name="Diorio-Toth L."/>
        </authorList>
    </citation>
    <scope>NUCLEOTIDE SEQUENCE</scope>
    <source>
        <strain evidence="1">GD03851</strain>
    </source>
</reference>
<organism evidence="1 2">
    <name type="scientific">Acinetobacter johnsonii</name>
    <dbReference type="NCBI Taxonomy" id="40214"/>
    <lineage>
        <taxon>Bacteria</taxon>
        <taxon>Pseudomonadati</taxon>
        <taxon>Pseudomonadota</taxon>
        <taxon>Gammaproteobacteria</taxon>
        <taxon>Moraxellales</taxon>
        <taxon>Moraxellaceae</taxon>
        <taxon>Acinetobacter</taxon>
    </lineage>
</organism>